<dbReference type="InterPro" id="IPR004245">
    <property type="entry name" value="DUF229"/>
</dbReference>
<reference evidence="1" key="1">
    <citation type="submission" date="2023-07" db="EMBL/GenBank/DDBJ databases">
        <authorList>
            <consortium name="CYATHOMIX"/>
        </authorList>
    </citation>
    <scope>NUCLEOTIDE SEQUENCE</scope>
    <source>
        <strain evidence="1">N/A</strain>
    </source>
</reference>
<accession>A0AA36H6W0</accession>
<dbReference type="CDD" id="cd16021">
    <property type="entry name" value="ALP_like"/>
    <property type="match status" value="1"/>
</dbReference>
<protein>
    <submittedName>
        <fullName evidence="1">Uncharacterized protein</fullName>
    </submittedName>
</protein>
<proteinExistence type="predicted"/>
<dbReference type="GO" id="GO:0005615">
    <property type="term" value="C:extracellular space"/>
    <property type="evidence" value="ECO:0007669"/>
    <property type="project" value="TreeGrafter"/>
</dbReference>
<comment type="caution">
    <text evidence="1">The sequence shown here is derived from an EMBL/GenBank/DDBJ whole genome shotgun (WGS) entry which is preliminary data.</text>
</comment>
<organism evidence="1 2">
    <name type="scientific">Cylicocyclus nassatus</name>
    <name type="common">Nematode worm</name>
    <dbReference type="NCBI Taxonomy" id="53992"/>
    <lineage>
        <taxon>Eukaryota</taxon>
        <taxon>Metazoa</taxon>
        <taxon>Ecdysozoa</taxon>
        <taxon>Nematoda</taxon>
        <taxon>Chromadorea</taxon>
        <taxon>Rhabditida</taxon>
        <taxon>Rhabditina</taxon>
        <taxon>Rhabditomorpha</taxon>
        <taxon>Strongyloidea</taxon>
        <taxon>Strongylidae</taxon>
        <taxon>Cylicocyclus</taxon>
    </lineage>
</organism>
<keyword evidence="2" id="KW-1185">Reference proteome</keyword>
<evidence type="ECO:0000313" key="2">
    <source>
        <dbReference type="Proteomes" id="UP001176961"/>
    </source>
</evidence>
<dbReference type="FunFam" id="3.40.720.10:FF:000017">
    <property type="entry name" value="Predicted protein"/>
    <property type="match status" value="1"/>
</dbReference>
<dbReference type="Proteomes" id="UP001176961">
    <property type="component" value="Unassembled WGS sequence"/>
</dbReference>
<dbReference type="Gene3D" id="3.40.720.10">
    <property type="entry name" value="Alkaline Phosphatase, subunit A"/>
    <property type="match status" value="1"/>
</dbReference>
<dbReference type="SUPFAM" id="SSF53649">
    <property type="entry name" value="Alkaline phosphatase-like"/>
    <property type="match status" value="1"/>
</dbReference>
<name>A0AA36H6W0_CYLNA</name>
<dbReference type="EMBL" id="CATQJL010000316">
    <property type="protein sequence ID" value="CAJ0604860.1"/>
    <property type="molecule type" value="Genomic_DNA"/>
</dbReference>
<dbReference type="InterPro" id="IPR017850">
    <property type="entry name" value="Alkaline_phosphatase_core_sf"/>
</dbReference>
<gene>
    <name evidence="1" type="ORF">CYNAS_LOCUS16843</name>
</gene>
<dbReference type="PANTHER" id="PTHR10974:SF1">
    <property type="entry name" value="FI08016P-RELATED"/>
    <property type="match status" value="1"/>
</dbReference>
<dbReference type="Pfam" id="PF02995">
    <property type="entry name" value="DUF229"/>
    <property type="match status" value="1"/>
</dbReference>
<dbReference type="AlphaFoldDB" id="A0AA36H6W0"/>
<evidence type="ECO:0000313" key="1">
    <source>
        <dbReference type="EMBL" id="CAJ0604860.1"/>
    </source>
</evidence>
<sequence length="641" mass="73882">MSIPINKQTLRNKCKNKLSAILRRLPRIRRQQLVAAIIFSFILIYLHKEFPAARSPLKVIVTGGDIDRNLRAKPRNSTGAGTFQLQGQTCLIPKLDINGSEVRGFFFKTEPLTCFKNPRNWVFIDDNGNVQYIEERKNAQCHGYYVTWKSTSDNTYTAFDALPNGQPMKSDFALVSCTDGWQKWNGILLSVVRRSDENLRVRGSTKSKDGTSLNLYFLGFDSLSQMSFRRKLPKSVKVIEEILEAVVLQGYNIVGDGTPQAFIPILTASTEEELPLTRKRFREAHYIDDVYPLIWSNFSSAGYVTLYGEDNYELDAFTYRLKGFRSQPTDHYLRPIFKEFEKERRGYCLGSEPLHTTWFRYSREFMQVYKDMPRFLLMHQSLFSHDDINLVEVEDDDLAYTLTEMHQSGELDDALVIVMADHGHRFAKLRETHQGQLEERLPFFAISLPAKFRSTNHGKIMYDNLVKNKDRLTTPFDIHATLMDLLHLPKDLTTIQDPNKRSLSLFRPIPKSHVINRQLKDVSHLCAKLFLRELLDAKKLVSNEDLLKYKNVKDKDGFLPDLSGDTKTAFAHYQIKLLTKPGNAIYEVTLFYDYVLNAVHIDLGSFSRINKYGDAPHCIIELNYFLAPYCVCHDKVSSSNN</sequence>
<dbReference type="PANTHER" id="PTHR10974">
    <property type="entry name" value="FI08016P-RELATED"/>
    <property type="match status" value="1"/>
</dbReference>